<proteinExistence type="predicted"/>
<evidence type="ECO:0000313" key="2">
    <source>
        <dbReference type="Proteomes" id="UP000823674"/>
    </source>
</evidence>
<dbReference type="EMBL" id="JADBGQ010000008">
    <property type="protein sequence ID" value="KAG5384702.1"/>
    <property type="molecule type" value="Genomic_DNA"/>
</dbReference>
<gene>
    <name evidence="1" type="primary">A09g511530.1_BraROA</name>
    <name evidence="1" type="ORF">IGI04_036172</name>
</gene>
<name>A0ABQ7LEQ3_BRACM</name>
<evidence type="ECO:0000313" key="1">
    <source>
        <dbReference type="EMBL" id="KAG5384702.1"/>
    </source>
</evidence>
<accession>A0ABQ7LEQ3</accession>
<sequence>DTCEGTSVKVIFSPPFDSEFSEERIRHVLKSDNEEWEGCLEYLVGVDRICWSEPVPPFVEPSWCSRRYDSLGWKKVLLYDDMIVFPPLMTFQRLLLNRIEEDIQLMLSKVLELKSFLGDV</sequence>
<organism evidence="1 2">
    <name type="scientific">Brassica rapa subsp. trilocularis</name>
    <dbReference type="NCBI Taxonomy" id="1813537"/>
    <lineage>
        <taxon>Eukaryota</taxon>
        <taxon>Viridiplantae</taxon>
        <taxon>Streptophyta</taxon>
        <taxon>Embryophyta</taxon>
        <taxon>Tracheophyta</taxon>
        <taxon>Spermatophyta</taxon>
        <taxon>Magnoliopsida</taxon>
        <taxon>eudicotyledons</taxon>
        <taxon>Gunneridae</taxon>
        <taxon>Pentapetalae</taxon>
        <taxon>rosids</taxon>
        <taxon>malvids</taxon>
        <taxon>Brassicales</taxon>
        <taxon>Brassicaceae</taxon>
        <taxon>Brassiceae</taxon>
        <taxon>Brassica</taxon>
    </lineage>
</organism>
<feature type="non-terminal residue" evidence="1">
    <location>
        <position position="1"/>
    </location>
</feature>
<feature type="non-terminal residue" evidence="1">
    <location>
        <position position="120"/>
    </location>
</feature>
<dbReference type="Proteomes" id="UP000823674">
    <property type="component" value="Chromosome A09"/>
</dbReference>
<reference evidence="1 2" key="1">
    <citation type="submission" date="2021-03" db="EMBL/GenBank/DDBJ databases">
        <authorList>
            <person name="King G.J."/>
            <person name="Bancroft I."/>
            <person name="Baten A."/>
            <person name="Bloomfield J."/>
            <person name="Borpatragohain P."/>
            <person name="He Z."/>
            <person name="Irish N."/>
            <person name="Irwin J."/>
            <person name="Liu K."/>
            <person name="Mauleon R.P."/>
            <person name="Moore J."/>
            <person name="Morris R."/>
            <person name="Ostergaard L."/>
            <person name="Wang B."/>
            <person name="Wells R."/>
        </authorList>
    </citation>
    <scope>NUCLEOTIDE SEQUENCE [LARGE SCALE GENOMIC DNA]</scope>
    <source>
        <strain evidence="1">R-o-18</strain>
        <tissue evidence="1">Leaf</tissue>
    </source>
</reference>
<keyword evidence="2" id="KW-1185">Reference proteome</keyword>
<comment type="caution">
    <text evidence="1">The sequence shown here is derived from an EMBL/GenBank/DDBJ whole genome shotgun (WGS) entry which is preliminary data.</text>
</comment>
<protein>
    <submittedName>
        <fullName evidence="1">Uncharacterized protein</fullName>
    </submittedName>
</protein>